<dbReference type="AlphaFoldDB" id="A0AAV2RQK3"/>
<dbReference type="InterPro" id="IPR007111">
    <property type="entry name" value="NACHT_NTPase"/>
</dbReference>
<keyword evidence="3" id="KW-1185">Reference proteome</keyword>
<dbReference type="EMBL" id="CAXKWB010027630">
    <property type="protein sequence ID" value="CAL4132065.1"/>
    <property type="molecule type" value="Genomic_DNA"/>
</dbReference>
<feature type="domain" description="NACHT" evidence="1">
    <location>
        <begin position="289"/>
        <end position="411"/>
    </location>
</feature>
<comment type="caution">
    <text evidence="2">The sequence shown here is derived from an EMBL/GenBank/DDBJ whole genome shotgun (WGS) entry which is preliminary data.</text>
</comment>
<dbReference type="PROSITE" id="PS50837">
    <property type="entry name" value="NACHT"/>
    <property type="match status" value="1"/>
</dbReference>
<gene>
    <name evidence="2" type="ORF">MNOR_LOCUS26951</name>
</gene>
<name>A0AAV2RQK3_MEGNR</name>
<dbReference type="Pfam" id="PF05729">
    <property type="entry name" value="NACHT"/>
    <property type="match status" value="1"/>
</dbReference>
<reference evidence="2 3" key="1">
    <citation type="submission" date="2024-05" db="EMBL/GenBank/DDBJ databases">
        <authorList>
            <person name="Wallberg A."/>
        </authorList>
    </citation>
    <scope>NUCLEOTIDE SEQUENCE [LARGE SCALE GENOMIC DNA]</scope>
</reference>
<dbReference type="Gene3D" id="3.40.50.300">
    <property type="entry name" value="P-loop containing nucleotide triphosphate hydrolases"/>
    <property type="match status" value="1"/>
</dbReference>
<protein>
    <recommendedName>
        <fullName evidence="1">NACHT domain-containing protein</fullName>
    </recommendedName>
</protein>
<organism evidence="2 3">
    <name type="scientific">Meganyctiphanes norvegica</name>
    <name type="common">Northern krill</name>
    <name type="synonym">Thysanopoda norvegica</name>
    <dbReference type="NCBI Taxonomy" id="48144"/>
    <lineage>
        <taxon>Eukaryota</taxon>
        <taxon>Metazoa</taxon>
        <taxon>Ecdysozoa</taxon>
        <taxon>Arthropoda</taxon>
        <taxon>Crustacea</taxon>
        <taxon>Multicrustacea</taxon>
        <taxon>Malacostraca</taxon>
        <taxon>Eumalacostraca</taxon>
        <taxon>Eucarida</taxon>
        <taxon>Euphausiacea</taxon>
        <taxon>Euphausiidae</taxon>
        <taxon>Meganyctiphanes</taxon>
    </lineage>
</organism>
<sequence length="818" mass="93255">MSSVVASHTWEIFLNDRYKHAATVIGQKVSQKILNAYTEGKISNTFKDELLKYYVLMPEGTQTTGLYKKEFNRQEQKKLENPSSSPKDFDVSMIDKLLRRLKPLTELQIHYDKIWTEDEPPGSNSSIEYLIHQVKVNRNDAAHDVHNLTDKELAEKLINLEKLYITLLEKVLTEKGKTLEIISNEVKEIRNDFKNIEVFTKNLQTEVIESCQSHLRTLYRDTYDETNPCDWLGLEKVDIQEVFTDIIISEEEKDLSTNPKPGLNINATKKNVDYRDLLKQQTKSNKTPRVLTLTATGGNGKTTFTRLIVCKWAKKEGDITHLLDFSILFFIELRNLSESSFSELVENRLGDVLNDTGLSLQKLTHVILRQKILFILDGQDEAPQNDFLKDILGLTHTRNNIKLILTTRPSASIQLKTIIDGYSITKLDFHLVGISKENQFIFIQNLVMAMESDTDKQVEILDLVREQLPHLNDSMGEVMQSPLMLTLLAVLWVAGEILESVTTTEVFMKVNNLLRGKLEARIQLKMSTPIAPTLKADIDTFEEYLQEIAFVTFSRLETNFEDATIALLKDKIKQCHMESFDIDLLGHYLAPRKGRKNLIPVMQYSYKHLRMHEYDASKYVCRVLASGSEEDKEVILEQISDERFNNIRAHTIAIMAETDEQLLAQYGQDIVNCEKSKDNNVDGYLRLLTESKCNSAVVEMAATRMAQKEEWEVKNPSGVASVVSVLHRTQPDTLFLDFQDHTVLPLSLPSYLAWIITHKLELRLWLPWTPDSSSSSPTEATTHDDCLLAACHPDARATLTEFSGRLSGSGVTQLPPSL</sequence>
<dbReference type="PANTHER" id="PTHR46844">
    <property type="entry name" value="SLR5058 PROTEIN"/>
    <property type="match status" value="1"/>
</dbReference>
<accession>A0AAV2RQK3</accession>
<dbReference type="Proteomes" id="UP001497623">
    <property type="component" value="Unassembled WGS sequence"/>
</dbReference>
<proteinExistence type="predicted"/>
<evidence type="ECO:0000313" key="2">
    <source>
        <dbReference type="EMBL" id="CAL4132065.1"/>
    </source>
</evidence>
<dbReference type="InterPro" id="IPR027417">
    <property type="entry name" value="P-loop_NTPase"/>
</dbReference>
<evidence type="ECO:0000313" key="3">
    <source>
        <dbReference type="Proteomes" id="UP001497623"/>
    </source>
</evidence>
<dbReference type="SUPFAM" id="SSF52540">
    <property type="entry name" value="P-loop containing nucleoside triphosphate hydrolases"/>
    <property type="match status" value="1"/>
</dbReference>
<dbReference type="PANTHER" id="PTHR46844:SF1">
    <property type="entry name" value="SLR5058 PROTEIN"/>
    <property type="match status" value="1"/>
</dbReference>
<evidence type="ECO:0000259" key="1">
    <source>
        <dbReference type="PROSITE" id="PS50837"/>
    </source>
</evidence>